<dbReference type="STRING" id="1071380.I2H8F2"/>
<dbReference type="GO" id="GO:0043328">
    <property type="term" value="P:protein transport to vacuole involved in ubiquitin-dependent protein catabolic process via the multivesicular body sorting pathway"/>
    <property type="evidence" value="ECO:0007669"/>
    <property type="project" value="EnsemblFungi"/>
</dbReference>
<dbReference type="Gene3D" id="1.20.140.50">
    <property type="entry name" value="alix/aip1 like domains"/>
    <property type="match status" value="1"/>
</dbReference>
<name>I2H8F2_HENB6</name>
<gene>
    <name evidence="9" type="primary">TBLA0H03720</name>
    <name evidence="9" type="ORF">TBLA_0H03720</name>
</gene>
<evidence type="ECO:0000256" key="1">
    <source>
        <dbReference type="ARBA" id="ARBA00004177"/>
    </source>
</evidence>
<dbReference type="Pfam" id="PF13949">
    <property type="entry name" value="ALIX_LYPXL_bnd"/>
    <property type="match status" value="1"/>
</dbReference>
<dbReference type="InterPro" id="IPR004328">
    <property type="entry name" value="BRO1_dom"/>
</dbReference>
<evidence type="ECO:0000256" key="3">
    <source>
        <dbReference type="ARBA" id="ARBA00022490"/>
    </source>
</evidence>
<dbReference type="GO" id="GO:0016579">
    <property type="term" value="P:protein deubiquitination"/>
    <property type="evidence" value="ECO:0007669"/>
    <property type="project" value="EnsemblFungi"/>
</dbReference>
<dbReference type="RefSeq" id="XP_004182173.1">
    <property type="nucleotide sequence ID" value="XM_004182125.1"/>
</dbReference>
<evidence type="ECO:0000256" key="2">
    <source>
        <dbReference type="ARBA" id="ARBA00004496"/>
    </source>
</evidence>
<evidence type="ECO:0000256" key="7">
    <source>
        <dbReference type="SAM" id="MobiDB-lite"/>
    </source>
</evidence>
<dbReference type="GeneID" id="14497811"/>
<dbReference type="Pfam" id="PF03097">
    <property type="entry name" value="BRO1"/>
    <property type="match status" value="1"/>
</dbReference>
<dbReference type="AlphaFoldDB" id="I2H8F2"/>
<dbReference type="Gene3D" id="1.25.40.280">
    <property type="entry name" value="alix/aip1 like domains"/>
    <property type="match status" value="1"/>
</dbReference>
<dbReference type="InParanoid" id="I2H8F2"/>
<dbReference type="SMART" id="SM01041">
    <property type="entry name" value="BRO1"/>
    <property type="match status" value="1"/>
</dbReference>
<evidence type="ECO:0000313" key="10">
    <source>
        <dbReference type="Proteomes" id="UP000002866"/>
    </source>
</evidence>
<evidence type="ECO:0000313" key="9">
    <source>
        <dbReference type="EMBL" id="CCH62654.1"/>
    </source>
</evidence>
<dbReference type="EMBL" id="HE806323">
    <property type="protein sequence ID" value="CCH62654.1"/>
    <property type="molecule type" value="Genomic_DNA"/>
</dbReference>
<dbReference type="OMA" id="CHAANQS"/>
<dbReference type="GO" id="GO:0035800">
    <property type="term" value="F:deubiquitinase activator activity"/>
    <property type="evidence" value="ECO:0007669"/>
    <property type="project" value="EnsemblFungi"/>
</dbReference>
<dbReference type="FunCoup" id="I2H8F2">
    <property type="interactions" value="105"/>
</dbReference>
<feature type="region of interest" description="Disordered" evidence="7">
    <location>
        <begin position="719"/>
        <end position="759"/>
    </location>
</feature>
<dbReference type="Gene3D" id="1.20.120.560">
    <property type="entry name" value="alix/aip1 in complex with the ypdl late domain"/>
    <property type="match status" value="1"/>
</dbReference>
<dbReference type="GO" id="GO:0070676">
    <property type="term" value="P:intralumenal vesicle formation"/>
    <property type="evidence" value="ECO:0007669"/>
    <property type="project" value="EnsemblFungi"/>
</dbReference>
<comment type="subcellular location">
    <subcellularLocation>
        <location evidence="2">Cytoplasm</location>
    </subcellularLocation>
    <subcellularLocation>
        <location evidence="1">Endosome</location>
    </subcellularLocation>
</comment>
<dbReference type="GO" id="GO:1904669">
    <property type="term" value="P:ATP export"/>
    <property type="evidence" value="ECO:0007669"/>
    <property type="project" value="EnsemblFungi"/>
</dbReference>
<reference evidence="9 10" key="1">
    <citation type="journal article" date="2011" name="Proc. Natl. Acad. Sci. U.S.A.">
        <title>Evolutionary erosion of yeast sex chromosomes by mating-type switching accidents.</title>
        <authorList>
            <person name="Gordon J.L."/>
            <person name="Armisen D."/>
            <person name="Proux-Wera E."/>
            <person name="Oheigeartaigh S.S."/>
            <person name="Byrne K.P."/>
            <person name="Wolfe K.H."/>
        </authorList>
    </citation>
    <scope>NUCLEOTIDE SEQUENCE [LARGE SCALE GENOMIC DNA]</scope>
    <source>
        <strain evidence="10">ATCC 34711 / CBS 6284 / DSM 70876 / NBRC 10599 / NRRL Y-10934 / UCD 77-7</strain>
    </source>
</reference>
<feature type="coiled-coil region" evidence="6">
    <location>
        <begin position="571"/>
        <end position="626"/>
    </location>
</feature>
<dbReference type="InterPro" id="IPR025304">
    <property type="entry name" value="ALIX_V_dom"/>
</dbReference>
<keyword evidence="4" id="KW-0967">Endosome</keyword>
<dbReference type="KEGG" id="tbl:TBLA_0H03720"/>
<dbReference type="PROSITE" id="PS51180">
    <property type="entry name" value="BRO1"/>
    <property type="match status" value="1"/>
</dbReference>
<proteinExistence type="predicted"/>
<dbReference type="InterPro" id="IPR038499">
    <property type="entry name" value="BRO1_sf"/>
</dbReference>
<keyword evidence="3" id="KW-0963">Cytoplasm</keyword>
<evidence type="ECO:0000256" key="5">
    <source>
        <dbReference type="ARBA" id="ARBA00041284"/>
    </source>
</evidence>
<dbReference type="PANTHER" id="PTHR23030:SF30">
    <property type="entry name" value="TYROSINE-PROTEIN PHOSPHATASE NON-RECEPTOR TYPE 23"/>
    <property type="match status" value="1"/>
</dbReference>
<dbReference type="GO" id="GO:0072671">
    <property type="term" value="P:mitochondria-associated ubiquitin-dependent protein catabolic process"/>
    <property type="evidence" value="ECO:0007669"/>
    <property type="project" value="EnsemblFungi"/>
</dbReference>
<organism evidence="9 10">
    <name type="scientific">Henningerozyma blattae (strain ATCC 34711 / CBS 6284 / DSM 70876 / NBRC 10599 / NRRL Y-10934 / UCD 77-7)</name>
    <name type="common">Yeast</name>
    <name type="synonym">Tetrapisispora blattae</name>
    <dbReference type="NCBI Taxonomy" id="1071380"/>
    <lineage>
        <taxon>Eukaryota</taxon>
        <taxon>Fungi</taxon>
        <taxon>Dikarya</taxon>
        <taxon>Ascomycota</taxon>
        <taxon>Saccharomycotina</taxon>
        <taxon>Saccharomycetes</taxon>
        <taxon>Saccharomycetales</taxon>
        <taxon>Saccharomycetaceae</taxon>
        <taxon>Henningerozyma</taxon>
    </lineage>
</organism>
<dbReference type="eggNOG" id="KOG2220">
    <property type="taxonomic scope" value="Eukaryota"/>
</dbReference>
<dbReference type="GO" id="GO:0036010">
    <property type="term" value="P:protein localization to endosome"/>
    <property type="evidence" value="ECO:0007669"/>
    <property type="project" value="EnsemblFungi"/>
</dbReference>
<accession>I2H8F2</accession>
<dbReference type="CDD" id="cd09242">
    <property type="entry name" value="BRO1_ScBro1_like"/>
    <property type="match status" value="1"/>
</dbReference>
<keyword evidence="6" id="KW-0175">Coiled coil</keyword>
<dbReference type="GO" id="GO:1903561">
    <property type="term" value="C:extracellular vesicle"/>
    <property type="evidence" value="ECO:0007669"/>
    <property type="project" value="EnsemblFungi"/>
</dbReference>
<dbReference type="HOGENOM" id="CLU_321635_0_0_1"/>
<protein>
    <recommendedName>
        <fullName evidence="5">BRO domain-containing protein 1</fullName>
    </recommendedName>
</protein>
<feature type="compositionally biased region" description="Low complexity" evidence="7">
    <location>
        <begin position="719"/>
        <end position="743"/>
    </location>
</feature>
<feature type="compositionally biased region" description="Pro residues" evidence="7">
    <location>
        <begin position="744"/>
        <end position="753"/>
    </location>
</feature>
<dbReference type="Proteomes" id="UP000002866">
    <property type="component" value="Chromosome 8"/>
</dbReference>
<sequence>MKAYVIDLLLKDTEKVSWKKGLSSYLKKTYGSHQWSRFYDEKLASKLDHLRDNANGELSPESHLDQNLMYYAYLEQLYLRLGNKSPQFKMDFTWYEAEYSTVAEISEDGGSSVKYTQSNLAFEKACTLYNIAAILVKASKEHINDADSKDSIKYMTQAMSCFHYISENFLNPPSRDLQTENTKFLKDLAHAQAQEMFVFKLVNNNDINENKQASLISKLASSTANLYTRCHDFLGNPGEEKSKTYGDPIWRNIITGKWRLFRSITAFNHAMFLEQTSKYGQAIAYLELASKEIHESIHFRHHLNEFIDFDSFESLIVKKKQQLNKDNDYIYHDIIPSSTVSLDTIKPMDAIKLENWLETMLKSFMDKIQGKADILFKGIIPMDIFEKDSIYSETKNLTLLRKELDNSQVADLEYTSFMDFTSLHTLLPKLESMYKNSNSNSQFENPKWEILKNKVSLILDTFNNKNFKDIPNQINMVINKRKEIQELLPLIPKDQMANIVKLKSSLLEASNSDEKLFALINTQNDNLRLLMDNDKVWLNFNKLLPAENLSPSLIDMDDDKQNQILNDLSNVKQMAEDLKLLKDERERIILELKDEVAKDDITRTLIVNLEKNESELNELFENELEKFTPLTTRIETTIFKQNSNINDIKLKLDQIFKVSGFNDHSKEDDQKIKECENFVTNLEISMKNFEIFQIDLPKGLNFYESLLKITKDLLNVTSSANNSTSPSNPNSALSSPLLPAKPSLVPPALPPQPSNLSSSFSNMTITSPPLQQSTFNSPNVTMTPQHYPINTQYQTQPQIPVPQPQSQTQTQLPPAYTPMAPMPGAFAQPTIAPQTQMPIAPSAIPTPMPYSNIPPKPPKNADPMVFKKENEREMKNLQRNPTDFYNKPSVFDEDLYSKFSK</sequence>
<dbReference type="GO" id="GO:1903003">
    <property type="term" value="P:positive regulation of protein deubiquitination"/>
    <property type="evidence" value="ECO:0007669"/>
    <property type="project" value="EnsemblFungi"/>
</dbReference>
<evidence type="ECO:0000256" key="4">
    <source>
        <dbReference type="ARBA" id="ARBA00022753"/>
    </source>
</evidence>
<evidence type="ECO:0000259" key="8">
    <source>
        <dbReference type="PROSITE" id="PS51180"/>
    </source>
</evidence>
<keyword evidence="10" id="KW-1185">Reference proteome</keyword>
<evidence type="ECO:0000256" key="6">
    <source>
        <dbReference type="SAM" id="Coils"/>
    </source>
</evidence>
<feature type="domain" description="BRO1" evidence="8">
    <location>
        <begin position="4"/>
        <end position="414"/>
    </location>
</feature>
<dbReference type="GO" id="GO:0010008">
    <property type="term" value="C:endosome membrane"/>
    <property type="evidence" value="ECO:0007669"/>
    <property type="project" value="GOC"/>
</dbReference>
<dbReference type="OrthoDB" id="2141925at2759"/>
<dbReference type="PANTHER" id="PTHR23030">
    <property type="entry name" value="PCD6 INTERACTING PROTEIN-RELATED"/>
    <property type="match status" value="1"/>
</dbReference>